<dbReference type="InterPro" id="IPR020449">
    <property type="entry name" value="Tscrpt_reg_AraC-type_HTH"/>
</dbReference>
<dbReference type="PROSITE" id="PS01124">
    <property type="entry name" value="HTH_ARAC_FAMILY_2"/>
    <property type="match status" value="1"/>
</dbReference>
<dbReference type="PROSITE" id="PS00041">
    <property type="entry name" value="HTH_ARAC_FAMILY_1"/>
    <property type="match status" value="1"/>
</dbReference>
<sequence length="291" mass="33205">MISNENSRGPMSAHRVVIDFSSSGLSNFIKLGRYNYSRARDGLAPHAHTDQIEICYLARGKQIYYVQGEEYRLSGNDVFITFPGEVHSTGGFPEEKGVLYWMIFRIPEEEAGFLHYRGARARRIVKELQNMTSRHFEGTTDLQQYLDIVIACWEDDHDIMDEIVAGHNVLAFLLAIIRCSRNKTQNKKSVAIQKAISHVEQNWGEPVEVEDLARAAGLSTSWFKVKFKKETGITPADYVMRHKIERAKEYLATTEMNITDVAFSLAFSSSQYFATVFKRYTGCTPTEYRAS</sequence>
<evidence type="ECO:0000256" key="3">
    <source>
        <dbReference type="ARBA" id="ARBA00023163"/>
    </source>
</evidence>
<dbReference type="SUPFAM" id="SSF51215">
    <property type="entry name" value="Regulatory protein AraC"/>
    <property type="match status" value="1"/>
</dbReference>
<dbReference type="Gene3D" id="2.60.120.10">
    <property type="entry name" value="Jelly Rolls"/>
    <property type="match status" value="1"/>
</dbReference>
<dbReference type="InterPro" id="IPR009057">
    <property type="entry name" value="Homeodomain-like_sf"/>
</dbReference>
<name>A0A521CBZ0_9BACT</name>
<dbReference type="SUPFAM" id="SSF46689">
    <property type="entry name" value="Homeodomain-like"/>
    <property type="match status" value="2"/>
</dbReference>
<dbReference type="GO" id="GO:0043565">
    <property type="term" value="F:sequence-specific DNA binding"/>
    <property type="evidence" value="ECO:0007669"/>
    <property type="project" value="InterPro"/>
</dbReference>
<dbReference type="InterPro" id="IPR037923">
    <property type="entry name" value="HTH-like"/>
</dbReference>
<dbReference type="Gene3D" id="1.10.10.60">
    <property type="entry name" value="Homeodomain-like"/>
    <property type="match status" value="2"/>
</dbReference>
<dbReference type="InterPro" id="IPR018062">
    <property type="entry name" value="HTH_AraC-typ_CS"/>
</dbReference>
<evidence type="ECO:0000256" key="2">
    <source>
        <dbReference type="ARBA" id="ARBA00023125"/>
    </source>
</evidence>
<keyword evidence="3" id="KW-0804">Transcription</keyword>
<dbReference type="GO" id="GO:0003700">
    <property type="term" value="F:DNA-binding transcription factor activity"/>
    <property type="evidence" value="ECO:0007669"/>
    <property type="project" value="InterPro"/>
</dbReference>
<feature type="domain" description="HTH araC/xylS-type" evidence="4">
    <location>
        <begin position="193"/>
        <end position="291"/>
    </location>
</feature>
<keyword evidence="6" id="KW-1185">Reference proteome</keyword>
<dbReference type="InterPro" id="IPR003313">
    <property type="entry name" value="AraC-bd"/>
</dbReference>
<organism evidence="5 6">
    <name type="scientific">Fodinibius sediminis</name>
    <dbReference type="NCBI Taxonomy" id="1214077"/>
    <lineage>
        <taxon>Bacteria</taxon>
        <taxon>Pseudomonadati</taxon>
        <taxon>Balneolota</taxon>
        <taxon>Balneolia</taxon>
        <taxon>Balneolales</taxon>
        <taxon>Balneolaceae</taxon>
        <taxon>Fodinibius</taxon>
    </lineage>
</organism>
<dbReference type="EMBL" id="FXTH01000005">
    <property type="protein sequence ID" value="SMO56321.1"/>
    <property type="molecule type" value="Genomic_DNA"/>
</dbReference>
<dbReference type="PANTHER" id="PTHR43280">
    <property type="entry name" value="ARAC-FAMILY TRANSCRIPTIONAL REGULATOR"/>
    <property type="match status" value="1"/>
</dbReference>
<dbReference type="Proteomes" id="UP000317593">
    <property type="component" value="Unassembled WGS sequence"/>
</dbReference>
<keyword evidence="2 5" id="KW-0238">DNA-binding</keyword>
<dbReference type="AlphaFoldDB" id="A0A521CBZ0"/>
<evidence type="ECO:0000256" key="1">
    <source>
        <dbReference type="ARBA" id="ARBA00023015"/>
    </source>
</evidence>
<keyword evidence="1" id="KW-0805">Transcription regulation</keyword>
<evidence type="ECO:0000259" key="4">
    <source>
        <dbReference type="PROSITE" id="PS01124"/>
    </source>
</evidence>
<dbReference type="InterPro" id="IPR014710">
    <property type="entry name" value="RmlC-like_jellyroll"/>
</dbReference>
<evidence type="ECO:0000313" key="5">
    <source>
        <dbReference type="EMBL" id="SMO56321.1"/>
    </source>
</evidence>
<dbReference type="PANTHER" id="PTHR43280:SF28">
    <property type="entry name" value="HTH-TYPE TRANSCRIPTIONAL ACTIVATOR RHAS"/>
    <property type="match status" value="1"/>
</dbReference>
<gene>
    <name evidence="5" type="ORF">SAMN06265218_105189</name>
</gene>
<dbReference type="Pfam" id="PF12833">
    <property type="entry name" value="HTH_18"/>
    <property type="match status" value="1"/>
</dbReference>
<accession>A0A521CBZ0</accession>
<dbReference type="InterPro" id="IPR018060">
    <property type="entry name" value="HTH_AraC"/>
</dbReference>
<dbReference type="PRINTS" id="PR00032">
    <property type="entry name" value="HTHARAC"/>
</dbReference>
<dbReference type="RefSeq" id="WP_142713938.1">
    <property type="nucleotide sequence ID" value="NZ_FXTH01000005.1"/>
</dbReference>
<proteinExistence type="predicted"/>
<dbReference type="OrthoDB" id="1157557at2"/>
<dbReference type="Pfam" id="PF02311">
    <property type="entry name" value="AraC_binding"/>
    <property type="match status" value="1"/>
</dbReference>
<evidence type="ECO:0000313" key="6">
    <source>
        <dbReference type="Proteomes" id="UP000317593"/>
    </source>
</evidence>
<dbReference type="SMART" id="SM00342">
    <property type="entry name" value="HTH_ARAC"/>
    <property type="match status" value="1"/>
</dbReference>
<protein>
    <submittedName>
        <fullName evidence="5">AraC-type DNA-binding protein</fullName>
    </submittedName>
</protein>
<reference evidence="5 6" key="1">
    <citation type="submission" date="2017-05" db="EMBL/GenBank/DDBJ databases">
        <authorList>
            <person name="Varghese N."/>
            <person name="Submissions S."/>
        </authorList>
    </citation>
    <scope>NUCLEOTIDE SEQUENCE [LARGE SCALE GENOMIC DNA]</scope>
    <source>
        <strain evidence="5 6">DSM 21194</strain>
    </source>
</reference>